<name>A0A2I0R582_9FLAO</name>
<dbReference type="SUPFAM" id="SSF53474">
    <property type="entry name" value="alpha/beta-Hydrolases"/>
    <property type="match status" value="1"/>
</dbReference>
<gene>
    <name evidence="1" type="ORF">CW751_04090</name>
</gene>
<dbReference type="Proteomes" id="UP000236654">
    <property type="component" value="Unassembled WGS sequence"/>
</dbReference>
<keyword evidence="1" id="KW-0378">Hydrolase</keyword>
<dbReference type="GO" id="GO:0016787">
    <property type="term" value="F:hydrolase activity"/>
    <property type="evidence" value="ECO:0007669"/>
    <property type="project" value="UniProtKB-KW"/>
</dbReference>
<proteinExistence type="predicted"/>
<dbReference type="EMBL" id="PJNI01000002">
    <property type="protein sequence ID" value="PKR81715.1"/>
    <property type="molecule type" value="Genomic_DNA"/>
</dbReference>
<dbReference type="InterPro" id="IPR029058">
    <property type="entry name" value="AB_hydrolase_fold"/>
</dbReference>
<evidence type="ECO:0000313" key="1">
    <source>
        <dbReference type="EMBL" id="PKR81715.1"/>
    </source>
</evidence>
<dbReference type="AlphaFoldDB" id="A0A2I0R582"/>
<organism evidence="1 2">
    <name type="scientific">Brumimicrobium salinarum</name>
    <dbReference type="NCBI Taxonomy" id="2058658"/>
    <lineage>
        <taxon>Bacteria</taxon>
        <taxon>Pseudomonadati</taxon>
        <taxon>Bacteroidota</taxon>
        <taxon>Flavobacteriia</taxon>
        <taxon>Flavobacteriales</taxon>
        <taxon>Crocinitomicaceae</taxon>
        <taxon>Brumimicrobium</taxon>
    </lineage>
</organism>
<sequence>MKLTNHIYKGANERESLIDFQEPEGFDYKNIIIFVHGYKGYKDWGAWNLVQDYFVKGGYAFCKFNMSHNGGTTDEPIDFPDLDAFSRNRYTYELTDLESVLAWIEEKIDISDKNIHLIGHSRGGGISLLKGNDPRIKSIVTWASISDIGSRFPQGETLEKWKENGSYTIENARTKQKMPHQYIMYEDFIKNKDVLNIESKAKELKKPVLHIHGDNDDSVSITESESLSVWTEGKLIVINEANHTFGTYQPFEAKEMPNKLHEACVLSLQFFEKL</sequence>
<dbReference type="OrthoDB" id="9808543at2"/>
<protein>
    <submittedName>
        <fullName evidence="1">Alpha/beta hydrolase</fullName>
    </submittedName>
</protein>
<evidence type="ECO:0000313" key="2">
    <source>
        <dbReference type="Proteomes" id="UP000236654"/>
    </source>
</evidence>
<dbReference type="RefSeq" id="WP_101333729.1">
    <property type="nucleotide sequence ID" value="NZ_PJNI01000002.1"/>
</dbReference>
<comment type="caution">
    <text evidence="1">The sequence shown here is derived from an EMBL/GenBank/DDBJ whole genome shotgun (WGS) entry which is preliminary data.</text>
</comment>
<dbReference type="Gene3D" id="3.40.50.1820">
    <property type="entry name" value="alpha/beta hydrolase"/>
    <property type="match status" value="1"/>
</dbReference>
<reference evidence="1 2" key="1">
    <citation type="submission" date="2017-12" db="EMBL/GenBank/DDBJ databases">
        <title>The draft genome sequence of Brumimicrobium saltpan LHR20.</title>
        <authorList>
            <person name="Do Z.-J."/>
            <person name="Luo H.-R."/>
        </authorList>
    </citation>
    <scope>NUCLEOTIDE SEQUENCE [LARGE SCALE GENOMIC DNA]</scope>
    <source>
        <strain evidence="1 2">LHR20</strain>
    </source>
</reference>
<accession>A0A2I0R582</accession>
<keyword evidence="2" id="KW-1185">Reference proteome</keyword>